<reference evidence="1 2" key="1">
    <citation type="journal article" date="2017" name="Microbes Environ.">
        <title>Discovery and Complete Genome Sequence of a Bacteriophage from an Obligate Intracellular Symbiont of a Cellulolytic Protist in the Termite Gut.</title>
        <authorList>
            <person name="Pramono A.K."/>
            <person name="Kuwahara H."/>
            <person name="Itoh T."/>
            <person name="Toyoda A."/>
            <person name="Yamada A."/>
            <person name="Hongoh Y."/>
        </authorList>
    </citation>
    <scope>NUCLEOTIDE SEQUENCE [LARGE SCALE GENOMIC DNA]</scope>
    <source>
        <strain evidence="1">ProJPt-Bp1</strain>
    </source>
</reference>
<dbReference type="Proteomes" id="UP000222295">
    <property type="component" value="Segment"/>
</dbReference>
<dbReference type="RefSeq" id="YP_010088130.1">
    <property type="nucleotide sequence ID" value="NC_055706.1"/>
</dbReference>
<keyword evidence="2" id="KW-1185">Reference proteome</keyword>
<dbReference type="GeneID" id="65105564"/>
<name>A0A1V1FL05_9CAUD</name>
<protein>
    <submittedName>
        <fullName evidence="1">Uncharacterized protein</fullName>
    </submittedName>
</protein>
<proteinExistence type="predicted"/>
<accession>A0A1V1FL05</accession>
<evidence type="ECO:0000313" key="2">
    <source>
        <dbReference type="Proteomes" id="UP000222295"/>
    </source>
</evidence>
<evidence type="ECO:0000313" key="1">
    <source>
        <dbReference type="EMBL" id="BAX03407.1"/>
    </source>
</evidence>
<organism evidence="1 2">
    <name type="scientific">Azobacteroides phage ProJPt-Bp1</name>
    <dbReference type="NCBI Taxonomy" id="1920526"/>
    <lineage>
        <taxon>Viruses</taxon>
        <taxon>Duplodnaviria</taxon>
        <taxon>Heunggongvirae</taxon>
        <taxon>Uroviricota</taxon>
        <taxon>Caudoviricetes</taxon>
        <taxon>Crassvirales</taxon>
        <taxon>Suoliviridae</taxon>
        <taxon>Dechshavirus</taxon>
        <taxon>Dechshavirus japanensis</taxon>
    </lineage>
</organism>
<sequence length="198" mass="22628">MGIWNSQVLGDQGRKSFPPGLRENIWLDNIEYCTAANGSGYIKLTFAAGEKGPYNKSCIFEPREPAGFRERQKNGLSKYMEQRRNNINTRISELLNIFYKSPKTIDADTFADYASKVCEYIKESDDYKCKIKLRGVFVVNTNAKTGDQFVVLRESSLENNLEKMVDAPLIRVFDTDVVEYAKQIKTEGEFTESDDLPF</sequence>
<dbReference type="KEGG" id="vg:65105564"/>
<dbReference type="EMBL" id="AP017903">
    <property type="protein sequence ID" value="BAX03407.1"/>
    <property type="molecule type" value="Genomic_DNA"/>
</dbReference>